<dbReference type="Proteomes" id="UP000255070">
    <property type="component" value="Unassembled WGS sequence"/>
</dbReference>
<keyword evidence="11" id="KW-0966">Cell projection</keyword>
<dbReference type="InterPro" id="IPR051472">
    <property type="entry name" value="T3SS_Stator/FliH"/>
</dbReference>
<evidence type="ECO:0000256" key="4">
    <source>
        <dbReference type="ARBA" id="ARBA00016507"/>
    </source>
</evidence>
<evidence type="ECO:0000313" key="12">
    <source>
        <dbReference type="Proteomes" id="UP000255070"/>
    </source>
</evidence>
<proteinExistence type="inferred from homology"/>
<evidence type="ECO:0000256" key="3">
    <source>
        <dbReference type="ARBA" id="ARBA00006602"/>
    </source>
</evidence>
<dbReference type="Pfam" id="PF02108">
    <property type="entry name" value="FliH"/>
    <property type="match status" value="1"/>
</dbReference>
<evidence type="ECO:0000256" key="1">
    <source>
        <dbReference type="ARBA" id="ARBA00003041"/>
    </source>
</evidence>
<protein>
    <recommendedName>
        <fullName evidence="4">Flagellar assembly protein FliH</fullName>
    </recommendedName>
</protein>
<evidence type="ECO:0000259" key="10">
    <source>
        <dbReference type="Pfam" id="PF02108"/>
    </source>
</evidence>
<accession>A0A8B4RV65</accession>
<keyword evidence="12" id="KW-1185">Reference proteome</keyword>
<sequence length="231" mass="25247">MLYRPYHFPPLDLVQADRAQQGADGSAAGDAVGPEDARALAQAYEQAVQRGHAQGFTQGQAEGERAGYEAGLQTGVQAGRAEALQGARDELQSLGAPVTELKQQLQLLHADWEASLRKDLIDLVERVARQVVRCELTLQPAQILALVEETLQGMPQRTGEVQVYLNPVDLQRIQELDSTRVPDWKLQADSTLDAGECRLRVGEAEVDAGCKQRLGACMEQVREQLQPAEAL</sequence>
<evidence type="ECO:0000256" key="9">
    <source>
        <dbReference type="ARBA" id="ARBA00023225"/>
    </source>
</evidence>
<reference evidence="11 12" key="1">
    <citation type="submission" date="2018-06" db="EMBL/GenBank/DDBJ databases">
        <authorList>
            <consortium name="Pathogen Informatics"/>
            <person name="Doyle S."/>
        </authorList>
    </citation>
    <scope>NUCLEOTIDE SEQUENCE [LARGE SCALE GENOMIC DNA]</scope>
    <source>
        <strain evidence="11 12">NCTC10698</strain>
    </source>
</reference>
<evidence type="ECO:0000313" key="11">
    <source>
        <dbReference type="EMBL" id="SUY73525.1"/>
    </source>
</evidence>
<evidence type="ECO:0000256" key="6">
    <source>
        <dbReference type="ARBA" id="ARBA00022490"/>
    </source>
</evidence>
<keyword evidence="6" id="KW-0963">Cytoplasm</keyword>
<comment type="caution">
    <text evidence="11">The sequence shown here is derived from an EMBL/GenBank/DDBJ whole genome shotgun (WGS) entry which is preliminary data.</text>
</comment>
<dbReference type="GO" id="GO:0044781">
    <property type="term" value="P:bacterial-type flagellum organization"/>
    <property type="evidence" value="ECO:0007669"/>
    <property type="project" value="UniProtKB-KW"/>
</dbReference>
<keyword evidence="11" id="KW-0282">Flagellum</keyword>
<keyword evidence="8" id="KW-0653">Protein transport</keyword>
<dbReference type="GO" id="GO:0071973">
    <property type="term" value="P:bacterial-type flagellum-dependent cell motility"/>
    <property type="evidence" value="ECO:0007669"/>
    <property type="project" value="InterPro"/>
</dbReference>
<keyword evidence="5" id="KW-0813">Transport</keyword>
<dbReference type="GeneID" id="63996293"/>
<dbReference type="PRINTS" id="PR01003">
    <property type="entry name" value="FLGFLIH"/>
</dbReference>
<dbReference type="GO" id="GO:0009288">
    <property type="term" value="C:bacterial-type flagellum"/>
    <property type="evidence" value="ECO:0007669"/>
    <property type="project" value="InterPro"/>
</dbReference>
<dbReference type="EMBL" id="UFXL01000001">
    <property type="protein sequence ID" value="SUY73525.1"/>
    <property type="molecule type" value="Genomic_DNA"/>
</dbReference>
<dbReference type="PANTHER" id="PTHR34982">
    <property type="entry name" value="YOP PROTEINS TRANSLOCATION PROTEIN L"/>
    <property type="match status" value="1"/>
</dbReference>
<dbReference type="AlphaFoldDB" id="A0A8B4RV65"/>
<dbReference type="InterPro" id="IPR000563">
    <property type="entry name" value="Flag_FliH"/>
</dbReference>
<dbReference type="NCBIfam" id="NF009925">
    <property type="entry name" value="PRK13386.1"/>
    <property type="match status" value="1"/>
</dbReference>
<dbReference type="InterPro" id="IPR018035">
    <property type="entry name" value="Flagellar_FliH/T3SS_HrpE"/>
</dbReference>
<evidence type="ECO:0000256" key="5">
    <source>
        <dbReference type="ARBA" id="ARBA00022448"/>
    </source>
</evidence>
<evidence type="ECO:0000256" key="2">
    <source>
        <dbReference type="ARBA" id="ARBA00004496"/>
    </source>
</evidence>
<comment type="similarity">
    <text evidence="3">Belongs to the FliH family.</text>
</comment>
<keyword evidence="7" id="KW-1005">Bacterial flagellum biogenesis</keyword>
<name>A0A8B4RV65_COMTE</name>
<evidence type="ECO:0000256" key="7">
    <source>
        <dbReference type="ARBA" id="ARBA00022795"/>
    </source>
</evidence>
<dbReference type="RefSeq" id="WP_034350374.1">
    <property type="nucleotide sequence ID" value="NZ_BBJZ01000034.1"/>
</dbReference>
<comment type="function">
    <text evidence="1">Needed for flagellar regrowth and assembly.</text>
</comment>
<keyword evidence="11" id="KW-0969">Cilium</keyword>
<feature type="domain" description="Flagellar assembly protein FliH/Type III secretion system HrpE" evidence="10">
    <location>
        <begin position="95"/>
        <end position="214"/>
    </location>
</feature>
<dbReference type="GO" id="GO:0003774">
    <property type="term" value="F:cytoskeletal motor activity"/>
    <property type="evidence" value="ECO:0007669"/>
    <property type="project" value="InterPro"/>
</dbReference>
<evidence type="ECO:0000256" key="8">
    <source>
        <dbReference type="ARBA" id="ARBA00022927"/>
    </source>
</evidence>
<dbReference type="GO" id="GO:0015031">
    <property type="term" value="P:protein transport"/>
    <property type="evidence" value="ECO:0007669"/>
    <property type="project" value="UniProtKB-KW"/>
</dbReference>
<keyword evidence="9" id="KW-1006">Bacterial flagellum protein export</keyword>
<dbReference type="GO" id="GO:0005829">
    <property type="term" value="C:cytosol"/>
    <property type="evidence" value="ECO:0007669"/>
    <property type="project" value="TreeGrafter"/>
</dbReference>
<organism evidence="11 12">
    <name type="scientific">Comamonas testosteroni</name>
    <name type="common">Pseudomonas testosteroni</name>
    <dbReference type="NCBI Taxonomy" id="285"/>
    <lineage>
        <taxon>Bacteria</taxon>
        <taxon>Pseudomonadati</taxon>
        <taxon>Pseudomonadota</taxon>
        <taxon>Betaproteobacteria</taxon>
        <taxon>Burkholderiales</taxon>
        <taxon>Comamonadaceae</taxon>
        <taxon>Comamonas</taxon>
    </lineage>
</organism>
<dbReference type="PANTHER" id="PTHR34982:SF1">
    <property type="entry name" value="FLAGELLAR ASSEMBLY PROTEIN FLIH"/>
    <property type="match status" value="1"/>
</dbReference>
<gene>
    <name evidence="11" type="ORF">NCTC10698_00206</name>
</gene>
<comment type="subcellular location">
    <subcellularLocation>
        <location evidence="2">Cytoplasm</location>
    </subcellularLocation>
</comment>